<dbReference type="Proteomes" id="UP000050741">
    <property type="component" value="Unassembled WGS sequence"/>
</dbReference>
<reference evidence="3" key="3">
    <citation type="submission" date="2016-06" db="UniProtKB">
        <authorList>
            <consortium name="WormBaseParasite"/>
        </authorList>
    </citation>
    <scope>IDENTIFICATION</scope>
</reference>
<proteinExistence type="predicted"/>
<evidence type="ECO:0000256" key="1">
    <source>
        <dbReference type="SAM" id="SignalP"/>
    </source>
</evidence>
<dbReference type="AlphaFoldDB" id="A0A183C2P4"/>
<reference evidence="2" key="1">
    <citation type="submission" date="2013-12" db="EMBL/GenBank/DDBJ databases">
        <authorList>
            <person name="Aslett M."/>
        </authorList>
    </citation>
    <scope>NUCLEOTIDE SEQUENCE [LARGE SCALE GENOMIC DNA]</scope>
    <source>
        <strain evidence="2">Lindley</strain>
    </source>
</reference>
<keyword evidence="1" id="KW-0732">Signal</keyword>
<organism evidence="2 3">
    <name type="scientific">Globodera pallida</name>
    <name type="common">Potato cyst nematode worm</name>
    <name type="synonym">Heterodera pallida</name>
    <dbReference type="NCBI Taxonomy" id="36090"/>
    <lineage>
        <taxon>Eukaryota</taxon>
        <taxon>Metazoa</taxon>
        <taxon>Ecdysozoa</taxon>
        <taxon>Nematoda</taxon>
        <taxon>Chromadorea</taxon>
        <taxon>Rhabditida</taxon>
        <taxon>Tylenchina</taxon>
        <taxon>Tylenchomorpha</taxon>
        <taxon>Tylenchoidea</taxon>
        <taxon>Heteroderidae</taxon>
        <taxon>Heteroderinae</taxon>
        <taxon>Globodera</taxon>
    </lineage>
</organism>
<reference evidence="2" key="2">
    <citation type="submission" date="2014-05" db="EMBL/GenBank/DDBJ databases">
        <title>The genome and life-stage specific transcriptomes of Globodera pallida elucidate key aspects of plant parasitism by a cyst nematode.</title>
        <authorList>
            <person name="Cotton J.A."/>
            <person name="Lilley C.J."/>
            <person name="Jones L.M."/>
            <person name="Kikuchi T."/>
            <person name="Reid A.J."/>
            <person name="Thorpe P."/>
            <person name="Tsai I.J."/>
            <person name="Beasley H."/>
            <person name="Blok V."/>
            <person name="Cock P.J.A."/>
            <person name="Van den Akker S.E."/>
            <person name="Holroyd N."/>
            <person name="Hunt M."/>
            <person name="Mantelin S."/>
            <person name="Naghra H."/>
            <person name="Pain A."/>
            <person name="Palomares-Rius J.E."/>
            <person name="Zarowiecki M."/>
            <person name="Berriman M."/>
            <person name="Jones J.T."/>
            <person name="Urwin P.E."/>
        </authorList>
    </citation>
    <scope>NUCLEOTIDE SEQUENCE [LARGE SCALE GENOMIC DNA]</scope>
    <source>
        <strain evidence="2">Lindley</strain>
    </source>
</reference>
<protein>
    <submittedName>
        <fullName evidence="3">Nuclear pore complex protein</fullName>
    </submittedName>
</protein>
<name>A0A183C2P4_GLOPA</name>
<feature type="chain" id="PRO_5008146984" evidence="1">
    <location>
        <begin position="24"/>
        <end position="542"/>
    </location>
</feature>
<evidence type="ECO:0000313" key="2">
    <source>
        <dbReference type="Proteomes" id="UP000050741"/>
    </source>
</evidence>
<dbReference type="WBParaSite" id="GPLIN_000713800">
    <property type="protein sequence ID" value="GPLIN_000713800"/>
    <property type="gene ID" value="GPLIN_000713800"/>
</dbReference>
<feature type="signal peptide" evidence="1">
    <location>
        <begin position="1"/>
        <end position="23"/>
    </location>
</feature>
<evidence type="ECO:0000313" key="3">
    <source>
        <dbReference type="WBParaSite" id="GPLIN_000713800"/>
    </source>
</evidence>
<accession>A0A183C2P4</accession>
<keyword evidence="2" id="KW-1185">Reference proteome</keyword>
<sequence>MGRQLRWCANFVLLMYLFHLASLRPEGTEKGVQFVEGLEQSYMALQLSIDGACGERDICRLWAFHLLLNRIQLMINGGKLDFDFWQDIDQISRKRDLEFCDRLEMIRTGGGNELENIELNVFQHQLLMAYNLALEQLLDNDSLEEMRGEHQNLSNLFSLEKIPVENELNFRLRKANISSQQQTFSSIHLRLLELFDENCYYVNTLEEQYPTLTEHKIDIIKWISISYKKLFSIASKLEQMRARFTIELLAYFNLLEQKFDVELLEDWPEAMSNNGQIHFQLLHASLKENNQLKNIIREMSGTELIRRVFLLIEDTDMANFEKITQNYRLLMGKMPQWYLDTIDQYFEQCPELFFDGKTHKNYRDREADKLLESYRVFLSNELFASVLLSTNVGLLEINFAAIIWLFSSFVDELLLCADALLGVEKDAVLGQLWRHRIKEVIRDEQSAANVLITTRLCRVLRFAISLIKDLWREMDGNQKETLANWFKDNRWTEFSLINYTLDKLVEGQDAKLMSDDEIILAFEMSPNRELIHSTYSDLRQYY</sequence>